<gene>
    <name evidence="1" type="ORF">G3N56_01965</name>
</gene>
<dbReference type="SUPFAM" id="SSF55729">
    <property type="entry name" value="Acyl-CoA N-acyltransferases (Nat)"/>
    <property type="match status" value="1"/>
</dbReference>
<dbReference type="RefSeq" id="WP_163300567.1">
    <property type="nucleotide sequence ID" value="NZ_JAAGRQ010000005.1"/>
</dbReference>
<name>A0A7K3NH34_9BACT</name>
<dbReference type="EMBL" id="JAAGRQ010000005">
    <property type="protein sequence ID" value="NDY55511.1"/>
    <property type="molecule type" value="Genomic_DNA"/>
</dbReference>
<proteinExistence type="predicted"/>
<evidence type="ECO:0000313" key="2">
    <source>
        <dbReference type="Proteomes" id="UP000469724"/>
    </source>
</evidence>
<sequence length="349" mass="38678">MGRERLIRKLLEARREIEPGQDVTIGLFRPEDALGVALAYYEIYGDAFPLEHVYDPGDIIRRNATDDQYTLVARTPGGEVVGLSGLFRSAPNPDLYEAGQLMVLKSYRKRNIPARFSEEALDNLPRRLRIPVIFGEAVCNHLPPQSLLYAHGLAFTGFEAECMPSPTTAREGDVPRNLSLILMFKIFENATRETHTPRAYRAFCQGVYAELALPRVESPSEEPTGRTAADQFHLQGAGLLRLTVTRLGKDFGEAVSAAEAKAGDPGVVQIFLNLGDAAASWAVDVLRDRGYFLGGLLPYWFGSDGLLMQKVRLEPDWAAILVCDPKGAAMRDLIREDYERATCRKHGIA</sequence>
<dbReference type="InterPro" id="IPR016181">
    <property type="entry name" value="Acyl_CoA_acyltransferase"/>
</dbReference>
<accession>A0A7K3NH34</accession>
<dbReference type="Gene3D" id="3.40.630.30">
    <property type="match status" value="1"/>
</dbReference>
<dbReference type="GO" id="GO:0016740">
    <property type="term" value="F:transferase activity"/>
    <property type="evidence" value="ECO:0007669"/>
    <property type="project" value="UniProtKB-KW"/>
</dbReference>
<organism evidence="1 2">
    <name type="scientific">Desulfolutivibrio sulfodismutans</name>
    <dbReference type="NCBI Taxonomy" id="63561"/>
    <lineage>
        <taxon>Bacteria</taxon>
        <taxon>Pseudomonadati</taxon>
        <taxon>Thermodesulfobacteriota</taxon>
        <taxon>Desulfovibrionia</taxon>
        <taxon>Desulfovibrionales</taxon>
        <taxon>Desulfovibrionaceae</taxon>
        <taxon>Desulfolutivibrio</taxon>
    </lineage>
</organism>
<comment type="caution">
    <text evidence="1">The sequence shown here is derived from an EMBL/GenBank/DDBJ whole genome shotgun (WGS) entry which is preliminary data.</text>
</comment>
<reference evidence="1 2" key="1">
    <citation type="submission" date="2020-02" db="EMBL/GenBank/DDBJ databases">
        <title>Comparative genomics of sulfur disproportionating microorganisms.</title>
        <authorList>
            <person name="Ward L.M."/>
            <person name="Bertran E."/>
            <person name="Johnston D.T."/>
        </authorList>
    </citation>
    <scope>NUCLEOTIDE SEQUENCE [LARGE SCALE GENOMIC DNA]</scope>
    <source>
        <strain evidence="1 2">DSM 3696</strain>
    </source>
</reference>
<protein>
    <submittedName>
        <fullName evidence="1">GNAT family N-acetyltransferase</fullName>
    </submittedName>
</protein>
<dbReference type="AlphaFoldDB" id="A0A7K3NH34"/>
<keyword evidence="1" id="KW-0808">Transferase</keyword>
<evidence type="ECO:0000313" key="1">
    <source>
        <dbReference type="EMBL" id="NDY55511.1"/>
    </source>
</evidence>
<keyword evidence="2" id="KW-1185">Reference proteome</keyword>
<dbReference type="Proteomes" id="UP000469724">
    <property type="component" value="Unassembled WGS sequence"/>
</dbReference>